<dbReference type="Gene3D" id="2.60.40.420">
    <property type="entry name" value="Cupredoxins - blue copper proteins"/>
    <property type="match status" value="1"/>
</dbReference>
<dbReference type="SUPFAM" id="SSF49503">
    <property type="entry name" value="Cupredoxins"/>
    <property type="match status" value="1"/>
</dbReference>
<keyword evidence="9 14" id="KW-1133">Transmembrane helix</keyword>
<gene>
    <name evidence="17" type="primary">cox2</name>
</gene>
<dbReference type="Gene3D" id="1.10.287.90">
    <property type="match status" value="1"/>
</dbReference>
<evidence type="ECO:0000259" key="16">
    <source>
        <dbReference type="PROSITE" id="PS50999"/>
    </source>
</evidence>
<reference evidence="17" key="1">
    <citation type="submission" date="2021-01" db="EMBL/GenBank/DDBJ databases">
        <authorList>
            <person name="Huang H."/>
            <person name="Chen N."/>
        </authorList>
    </citation>
    <scope>NUCLEOTIDE SEQUENCE</scope>
</reference>
<comment type="cofactor">
    <cofactor evidence="13">
        <name>Cu cation</name>
        <dbReference type="ChEBI" id="CHEBI:23378"/>
    </cofactor>
    <text evidence="13">Binds a copper A center.</text>
</comment>
<sequence length="267" mass="30855">MIFNPFSFFFQNLFNKKIFLDCPSNWQIHFSDSASPAMEGIVNFHNHIMIVLSFIAFFVSWLLITCILSYSDDNISKSTKFTHSNELEIVWTSIPALILLFLATPSFTLLYSMDELIEPVINFKIIGHQWYWGYELSDYSTCVTGDNNIQYNCYMMVLEGLPENRKGYFRLLETNRRVLFPVKTHLRLYITAADVLHSWTVPSFGLKVDACPGRLNLINLFIKRIGLFFGQCSEICGVNHGFMPISVMGVDVVQYNSYIISKVNWIK</sequence>
<dbReference type="SUPFAM" id="SSF81464">
    <property type="entry name" value="Cytochrome c oxidase subunit II-like, transmembrane region"/>
    <property type="match status" value="1"/>
</dbReference>
<comment type="function">
    <text evidence="13">Component of the cytochrome c oxidase, the last enzyme in the mitochondrial electron transport chain which drives oxidative phosphorylation. The respiratory chain contains 3 multisubunit complexes succinate dehydrogenase (complex II, CII), ubiquinol-cytochrome c oxidoreductase (cytochrome b-c1 complex, complex III, CIII) and cytochrome c oxidase (complex IV, CIV), that cooperate to transfer electrons derived from NADH and succinate to molecular oxygen, creating an electrochemical gradient over the inner membrane that drives transmembrane transport and the ATP synthase. Cytochrome c oxidase is the component of the respiratory chain that catalyzes the reduction of oxygen to water. Electrons originating from reduced cytochrome c in the intermembrane space (IMS) are transferred via the dinuclear copper A center (CU(A)) of subunit 2 and heme A of subunit 1 to the active site in subunit 1, a binuclear center (BNC) formed by heme A3 and copper B (CU(B)). The BNC reduces molecular oxygen to 2 water molecules using 4 electrons from cytochrome c in the IMS and 4 protons from the mitochondrial matrix.</text>
</comment>
<keyword evidence="8 13" id="KW-0249">Electron transport</keyword>
<dbReference type="InterPro" id="IPR011759">
    <property type="entry name" value="Cyt_c_oxidase_su2_TM_dom"/>
</dbReference>
<evidence type="ECO:0000313" key="17">
    <source>
        <dbReference type="EMBL" id="QTK21680.1"/>
    </source>
</evidence>
<comment type="catalytic activity">
    <reaction evidence="12">
        <text>4 Fe(II)-[cytochrome c] + O2 + 8 H(+)(in) = 4 Fe(III)-[cytochrome c] + 2 H2O + 4 H(+)(out)</text>
        <dbReference type="Rhea" id="RHEA:11436"/>
        <dbReference type="Rhea" id="RHEA-COMP:10350"/>
        <dbReference type="Rhea" id="RHEA-COMP:14399"/>
        <dbReference type="ChEBI" id="CHEBI:15377"/>
        <dbReference type="ChEBI" id="CHEBI:15378"/>
        <dbReference type="ChEBI" id="CHEBI:15379"/>
        <dbReference type="ChEBI" id="CHEBI:29033"/>
        <dbReference type="ChEBI" id="CHEBI:29034"/>
        <dbReference type="EC" id="7.1.1.9"/>
    </reaction>
    <physiologicalReaction direction="left-to-right" evidence="12">
        <dbReference type="Rhea" id="RHEA:11437"/>
    </physiologicalReaction>
</comment>
<dbReference type="GeneID" id="70637887"/>
<evidence type="ECO:0000256" key="8">
    <source>
        <dbReference type="ARBA" id="ARBA00022982"/>
    </source>
</evidence>
<dbReference type="PROSITE" id="PS50857">
    <property type="entry name" value="COX2_CUA"/>
    <property type="match status" value="1"/>
</dbReference>
<feature type="transmembrane region" description="Helical" evidence="14">
    <location>
        <begin position="90"/>
        <end position="111"/>
    </location>
</feature>
<evidence type="ECO:0000256" key="6">
    <source>
        <dbReference type="ARBA" id="ARBA00022723"/>
    </source>
</evidence>
<geneLocation type="mitochondrion" evidence="17"/>
<organism evidence="17">
    <name type="scientific">Coscinodiscus granii</name>
    <dbReference type="NCBI Taxonomy" id="265552"/>
    <lineage>
        <taxon>Eukaryota</taxon>
        <taxon>Sar</taxon>
        <taxon>Stramenopiles</taxon>
        <taxon>Ochrophyta</taxon>
        <taxon>Bacillariophyta</taxon>
        <taxon>Coscinodiscophyceae</taxon>
        <taxon>Coscinodiscophycidae</taxon>
        <taxon>Coscinodiscales</taxon>
        <taxon>Coscinodiscaceae</taxon>
        <taxon>Coscinodiscus</taxon>
    </lineage>
</organism>
<dbReference type="PANTHER" id="PTHR22888">
    <property type="entry name" value="CYTOCHROME C OXIDASE, SUBUNIT II"/>
    <property type="match status" value="1"/>
</dbReference>
<dbReference type="EMBL" id="MW435847">
    <property type="protein sequence ID" value="QTK21680.1"/>
    <property type="molecule type" value="Genomic_DNA"/>
</dbReference>
<dbReference type="InterPro" id="IPR008972">
    <property type="entry name" value="Cupredoxin"/>
</dbReference>
<protein>
    <recommendedName>
        <fullName evidence="13">Cytochrome c oxidase subunit 2</fullName>
    </recommendedName>
</protein>
<keyword evidence="13 17" id="KW-0496">Mitochondrion</keyword>
<evidence type="ECO:0000256" key="4">
    <source>
        <dbReference type="ARBA" id="ARBA00022660"/>
    </source>
</evidence>
<keyword evidence="5 13" id="KW-0812">Transmembrane</keyword>
<dbReference type="RefSeq" id="YP_010248485.1">
    <property type="nucleotide sequence ID" value="NC_060315.1"/>
</dbReference>
<dbReference type="PRINTS" id="PR01166">
    <property type="entry name" value="CYCOXIDASEII"/>
</dbReference>
<feature type="domain" description="Cytochrome oxidase subunit II copper A binding" evidence="15">
    <location>
        <begin position="118"/>
        <end position="261"/>
    </location>
</feature>
<evidence type="ECO:0000256" key="14">
    <source>
        <dbReference type="SAM" id="Phobius"/>
    </source>
</evidence>
<keyword evidence="4 13" id="KW-0679">Respiratory chain</keyword>
<feature type="transmembrane region" description="Helical" evidence="14">
    <location>
        <begin position="48"/>
        <end position="70"/>
    </location>
</feature>
<keyword evidence="13" id="KW-0999">Mitochondrion inner membrane</keyword>
<evidence type="ECO:0000256" key="10">
    <source>
        <dbReference type="ARBA" id="ARBA00023008"/>
    </source>
</evidence>
<accession>A0A8A6W397</accession>
<dbReference type="PANTHER" id="PTHR22888:SF9">
    <property type="entry name" value="CYTOCHROME C OXIDASE SUBUNIT 2"/>
    <property type="match status" value="1"/>
</dbReference>
<dbReference type="InterPro" id="IPR002429">
    <property type="entry name" value="CcO_II-like_C"/>
</dbReference>
<keyword evidence="7" id="KW-1278">Translocase</keyword>
<dbReference type="Pfam" id="PF00116">
    <property type="entry name" value="COX2"/>
    <property type="match status" value="1"/>
</dbReference>
<evidence type="ECO:0000256" key="5">
    <source>
        <dbReference type="ARBA" id="ARBA00022692"/>
    </source>
</evidence>
<dbReference type="GO" id="GO:0004129">
    <property type="term" value="F:cytochrome-c oxidase activity"/>
    <property type="evidence" value="ECO:0007669"/>
    <property type="project" value="UniProtKB-EC"/>
</dbReference>
<evidence type="ECO:0000256" key="13">
    <source>
        <dbReference type="RuleBase" id="RU000457"/>
    </source>
</evidence>
<proteinExistence type="inferred from homology"/>
<dbReference type="GO" id="GO:0042773">
    <property type="term" value="P:ATP synthesis coupled electron transport"/>
    <property type="evidence" value="ECO:0007669"/>
    <property type="project" value="TreeGrafter"/>
</dbReference>
<dbReference type="Pfam" id="PF02790">
    <property type="entry name" value="COX2_TM"/>
    <property type="match status" value="1"/>
</dbReference>
<evidence type="ECO:0000256" key="3">
    <source>
        <dbReference type="ARBA" id="ARBA00022448"/>
    </source>
</evidence>
<keyword evidence="10 13" id="KW-0186">Copper</keyword>
<evidence type="ECO:0000256" key="11">
    <source>
        <dbReference type="ARBA" id="ARBA00023136"/>
    </source>
</evidence>
<dbReference type="InterPro" id="IPR001505">
    <property type="entry name" value="Copper_CuA"/>
</dbReference>
<dbReference type="InterPro" id="IPR045187">
    <property type="entry name" value="CcO_II"/>
</dbReference>
<comment type="similarity">
    <text evidence="2 13">Belongs to the cytochrome c oxidase subunit 2 family.</text>
</comment>
<keyword evidence="11 13" id="KW-0472">Membrane</keyword>
<keyword evidence="6 13" id="KW-0479">Metal-binding</keyword>
<dbReference type="GO" id="GO:0005743">
    <property type="term" value="C:mitochondrial inner membrane"/>
    <property type="evidence" value="ECO:0007669"/>
    <property type="project" value="UniProtKB-SubCell"/>
</dbReference>
<evidence type="ECO:0000256" key="12">
    <source>
        <dbReference type="ARBA" id="ARBA00049512"/>
    </source>
</evidence>
<dbReference type="PROSITE" id="PS50999">
    <property type="entry name" value="COX2_TM"/>
    <property type="match status" value="1"/>
</dbReference>
<evidence type="ECO:0000256" key="7">
    <source>
        <dbReference type="ARBA" id="ARBA00022967"/>
    </source>
</evidence>
<dbReference type="GO" id="GO:0005507">
    <property type="term" value="F:copper ion binding"/>
    <property type="evidence" value="ECO:0007669"/>
    <property type="project" value="InterPro"/>
</dbReference>
<dbReference type="PROSITE" id="PS00078">
    <property type="entry name" value="COX2"/>
    <property type="match status" value="1"/>
</dbReference>
<evidence type="ECO:0000256" key="2">
    <source>
        <dbReference type="ARBA" id="ARBA00007866"/>
    </source>
</evidence>
<name>A0A8A6W397_9STRA</name>
<keyword evidence="3 13" id="KW-0813">Transport</keyword>
<dbReference type="AlphaFoldDB" id="A0A8A6W397"/>
<evidence type="ECO:0000256" key="9">
    <source>
        <dbReference type="ARBA" id="ARBA00022989"/>
    </source>
</evidence>
<evidence type="ECO:0000256" key="1">
    <source>
        <dbReference type="ARBA" id="ARBA00004141"/>
    </source>
</evidence>
<feature type="domain" description="Cytochrome oxidase subunit II transmembrane region profile" evidence="16">
    <location>
        <begin position="22"/>
        <end position="117"/>
    </location>
</feature>
<comment type="subcellular location">
    <subcellularLocation>
        <location evidence="1">Membrane</location>
        <topology evidence="1">Multi-pass membrane protein</topology>
    </subcellularLocation>
    <subcellularLocation>
        <location evidence="13">Mitochondrion inner membrane</location>
        <topology evidence="13">Multi-pass membrane protein</topology>
    </subcellularLocation>
</comment>
<dbReference type="InterPro" id="IPR036257">
    <property type="entry name" value="Cyt_c_oxidase_su2_TM_sf"/>
</dbReference>
<evidence type="ECO:0000259" key="15">
    <source>
        <dbReference type="PROSITE" id="PS50857"/>
    </source>
</evidence>